<feature type="signal peptide" evidence="3">
    <location>
        <begin position="1"/>
        <end position="19"/>
    </location>
</feature>
<feature type="chain" id="PRO_5016454534" description="Zonadhesin" evidence="3">
    <location>
        <begin position="20"/>
        <end position="463"/>
    </location>
</feature>
<feature type="transmembrane region" description="Helical" evidence="2">
    <location>
        <begin position="283"/>
        <end position="303"/>
    </location>
</feature>
<gene>
    <name evidence="4" type="ORF">WN48_10663</name>
</gene>
<sequence>MSLNISFAIFLLGLALSQAIPTRKIEESLTKSNLKLEETGEEVERSKKSVVCLDSGSMTPQLQSYNIQTAPQVQTLSIQPAGQSVQTLNIQAIPQQVHTLSIQSVPQPIQTVSVIQPPAPAMKLIQHPPNPCPPSQTNVNIIQPLKEEKPVKVRPPVIEAIVHEKIIKSEPKPEKLVVPKVEKQIMMPTMPVYEEQVVMVPPKPMMLVAEAEPMTSCVKEPHCHTCQQAVMQCSCKSHGVPAMRPAVMVEPAMHLVEVRERPVGRHMLTPMHRSLIHNAVTGLLEFVILLALTGVLASVAAVLRLMELTINLIHPLTVFVLHQFGKLIIFGAGQSKRLTSHAFEKIRTMDCGRTPLVQINMRQPYVCYYRSAIPGLVEETYPLRLDSEMTEEQASTAQAADGNEIKEHEIQNEEKTIVEEEITSISDQPGENNEVQEELSTSAQIEDADGTEATEEPEEVTTA</sequence>
<dbReference type="AlphaFoldDB" id="A0A310SFY7"/>
<dbReference type="OrthoDB" id="7611763at2759"/>
<name>A0A310SFY7_9HYME</name>
<organism evidence="4 5">
    <name type="scientific">Eufriesea mexicana</name>
    <dbReference type="NCBI Taxonomy" id="516756"/>
    <lineage>
        <taxon>Eukaryota</taxon>
        <taxon>Metazoa</taxon>
        <taxon>Ecdysozoa</taxon>
        <taxon>Arthropoda</taxon>
        <taxon>Hexapoda</taxon>
        <taxon>Insecta</taxon>
        <taxon>Pterygota</taxon>
        <taxon>Neoptera</taxon>
        <taxon>Endopterygota</taxon>
        <taxon>Hymenoptera</taxon>
        <taxon>Apocrita</taxon>
        <taxon>Aculeata</taxon>
        <taxon>Apoidea</taxon>
        <taxon>Anthophila</taxon>
        <taxon>Apidae</taxon>
        <taxon>Eufriesea</taxon>
    </lineage>
</organism>
<feature type="compositionally biased region" description="Acidic residues" evidence="1">
    <location>
        <begin position="446"/>
        <end position="463"/>
    </location>
</feature>
<feature type="compositionally biased region" description="Polar residues" evidence="1">
    <location>
        <begin position="423"/>
        <end position="444"/>
    </location>
</feature>
<evidence type="ECO:0000256" key="1">
    <source>
        <dbReference type="SAM" id="MobiDB-lite"/>
    </source>
</evidence>
<feature type="region of interest" description="Disordered" evidence="1">
    <location>
        <begin position="423"/>
        <end position="463"/>
    </location>
</feature>
<accession>A0A310SFY7</accession>
<keyword evidence="3" id="KW-0732">Signal</keyword>
<evidence type="ECO:0000256" key="3">
    <source>
        <dbReference type="SAM" id="SignalP"/>
    </source>
</evidence>
<evidence type="ECO:0008006" key="6">
    <source>
        <dbReference type="Google" id="ProtNLM"/>
    </source>
</evidence>
<protein>
    <recommendedName>
        <fullName evidence="6">Zonadhesin</fullName>
    </recommendedName>
</protein>
<dbReference type="EMBL" id="KQ768301">
    <property type="protein sequence ID" value="OAD53175.1"/>
    <property type="molecule type" value="Genomic_DNA"/>
</dbReference>
<evidence type="ECO:0000313" key="4">
    <source>
        <dbReference type="EMBL" id="OAD53175.1"/>
    </source>
</evidence>
<dbReference type="Proteomes" id="UP000250275">
    <property type="component" value="Unassembled WGS sequence"/>
</dbReference>
<keyword evidence="2" id="KW-0812">Transmembrane</keyword>
<evidence type="ECO:0000313" key="5">
    <source>
        <dbReference type="Proteomes" id="UP000250275"/>
    </source>
</evidence>
<keyword evidence="5" id="KW-1185">Reference proteome</keyword>
<keyword evidence="2" id="KW-1133">Transmembrane helix</keyword>
<keyword evidence="2" id="KW-0472">Membrane</keyword>
<reference evidence="4 5" key="1">
    <citation type="submission" date="2015-07" db="EMBL/GenBank/DDBJ databases">
        <title>The genome of Eufriesea mexicana.</title>
        <authorList>
            <person name="Pan H."/>
            <person name="Kapheim K."/>
        </authorList>
    </citation>
    <scope>NUCLEOTIDE SEQUENCE [LARGE SCALE GENOMIC DNA]</scope>
    <source>
        <strain evidence="4">0111107269</strain>
        <tissue evidence="4">Whole body</tissue>
    </source>
</reference>
<proteinExistence type="predicted"/>
<evidence type="ECO:0000256" key="2">
    <source>
        <dbReference type="SAM" id="Phobius"/>
    </source>
</evidence>